<evidence type="ECO:0008006" key="3">
    <source>
        <dbReference type="Google" id="ProtNLM"/>
    </source>
</evidence>
<proteinExistence type="predicted"/>
<dbReference type="Pfam" id="PF13385">
    <property type="entry name" value="Laminin_G_3"/>
    <property type="match status" value="1"/>
</dbReference>
<dbReference type="CDD" id="cd09917">
    <property type="entry name" value="F-box_SF"/>
    <property type="match status" value="1"/>
</dbReference>
<dbReference type="EMBL" id="JBIMZQ010000021">
    <property type="protein sequence ID" value="KAL3665266.1"/>
    <property type="molecule type" value="Genomic_DNA"/>
</dbReference>
<organism evidence="1 2">
    <name type="scientific">Phytophthora oleae</name>
    <dbReference type="NCBI Taxonomy" id="2107226"/>
    <lineage>
        <taxon>Eukaryota</taxon>
        <taxon>Sar</taxon>
        <taxon>Stramenopiles</taxon>
        <taxon>Oomycota</taxon>
        <taxon>Peronosporomycetes</taxon>
        <taxon>Peronosporales</taxon>
        <taxon>Peronosporaceae</taxon>
        <taxon>Phytophthora</taxon>
    </lineage>
</organism>
<dbReference type="AlphaFoldDB" id="A0ABD3FG77"/>
<name>A0ABD3FG77_9STRA</name>
<dbReference type="InterPro" id="IPR013320">
    <property type="entry name" value="ConA-like_dom_sf"/>
</dbReference>
<comment type="caution">
    <text evidence="1">The sequence shown here is derived from an EMBL/GenBank/DDBJ whole genome shotgun (WGS) entry which is preliminary data.</text>
</comment>
<protein>
    <recommendedName>
        <fullName evidence="3">F-box domain-containing protein</fullName>
    </recommendedName>
</protein>
<accession>A0ABD3FG77</accession>
<dbReference type="InterPro" id="IPR036047">
    <property type="entry name" value="F-box-like_dom_sf"/>
</dbReference>
<evidence type="ECO:0000313" key="2">
    <source>
        <dbReference type="Proteomes" id="UP001632037"/>
    </source>
</evidence>
<gene>
    <name evidence="1" type="ORF">V7S43_009894</name>
</gene>
<dbReference type="SUPFAM" id="SSF49899">
    <property type="entry name" value="Concanavalin A-like lectins/glucanases"/>
    <property type="match status" value="1"/>
</dbReference>
<dbReference type="Gene3D" id="2.60.120.200">
    <property type="match status" value="1"/>
</dbReference>
<reference evidence="1 2" key="1">
    <citation type="submission" date="2024-09" db="EMBL/GenBank/DDBJ databases">
        <title>Genome sequencing and assembly of Phytophthora oleae, isolate VK10A, causative agent of rot of olive drupes.</title>
        <authorList>
            <person name="Conti Taguali S."/>
            <person name="Riolo M."/>
            <person name="La Spada F."/>
            <person name="Cacciola S.O."/>
            <person name="Dionisio G."/>
        </authorList>
    </citation>
    <scope>NUCLEOTIDE SEQUENCE [LARGE SCALE GENOMIC DNA]</scope>
    <source>
        <strain evidence="1 2">VK10A</strain>
    </source>
</reference>
<dbReference type="SUPFAM" id="SSF81383">
    <property type="entry name" value="F-box domain"/>
    <property type="match status" value="1"/>
</dbReference>
<keyword evidence="2" id="KW-1185">Reference proteome</keyword>
<evidence type="ECO:0000313" key="1">
    <source>
        <dbReference type="EMBL" id="KAL3665266.1"/>
    </source>
</evidence>
<sequence>MPSLPMSATERRNNPLILPVDILHAICSFLSGFDVFHLSHTNAWALDVLSGDLYWQQRVTGGDRLSIQSWKQRYMQERSLLFVDPQSAKKYLHGMLLGCNRSRLGFAKLEKPPCPGKWRSERIDLCSVKDCSFSFDVWFCLFPGTEHQSTGGVIYGLQSKPAIDRHPGENHGHFVMVDMKNNLYCSVLGDTKIVTQDLNPNYWYHLALTYSVKSRQQQVFVDGKKISTEVGPLNNVWPRLKYEQIGTGFCDNTTRDRGVHLPHSRLHGGWYSFYGLIDEFRVWKDVLTEEAVAELAYCKQPQGGCLLGTIKRDHDRRGSWINTKAVRCTRPAEGKNVIIN</sequence>
<dbReference type="Proteomes" id="UP001632037">
    <property type="component" value="Unassembled WGS sequence"/>
</dbReference>